<evidence type="ECO:0000259" key="3">
    <source>
        <dbReference type="PROSITE" id="PS51352"/>
    </source>
</evidence>
<proteinExistence type="predicted"/>
<evidence type="ECO:0000256" key="2">
    <source>
        <dbReference type="SAM" id="SignalP"/>
    </source>
</evidence>
<protein>
    <submittedName>
        <fullName evidence="4">Thiol:disulfide interchange protein DsbA/DsbL</fullName>
    </submittedName>
</protein>
<feature type="signal peptide" evidence="2">
    <location>
        <begin position="1"/>
        <end position="27"/>
    </location>
</feature>
<dbReference type="InterPro" id="IPR013766">
    <property type="entry name" value="Thioredoxin_domain"/>
</dbReference>
<dbReference type="AlphaFoldDB" id="A0A5C5TZZ8"/>
<dbReference type="SUPFAM" id="SSF52833">
    <property type="entry name" value="Thioredoxin-like"/>
    <property type="match status" value="1"/>
</dbReference>
<dbReference type="Gene3D" id="3.40.30.10">
    <property type="entry name" value="Glutaredoxin"/>
    <property type="match status" value="1"/>
</dbReference>
<organism evidence="4 5">
    <name type="scientific">Luteimonas marina</name>
    <dbReference type="NCBI Taxonomy" id="488485"/>
    <lineage>
        <taxon>Bacteria</taxon>
        <taxon>Pseudomonadati</taxon>
        <taxon>Pseudomonadota</taxon>
        <taxon>Gammaproteobacteria</taxon>
        <taxon>Lysobacterales</taxon>
        <taxon>Lysobacteraceae</taxon>
        <taxon>Luteimonas</taxon>
    </lineage>
</organism>
<feature type="chain" id="PRO_5022784292" evidence="2">
    <location>
        <begin position="28"/>
        <end position="282"/>
    </location>
</feature>
<evidence type="ECO:0000313" key="4">
    <source>
        <dbReference type="EMBL" id="TWT19247.1"/>
    </source>
</evidence>
<dbReference type="OrthoDB" id="9784896at2"/>
<dbReference type="PANTHER" id="PTHR35891">
    <property type="entry name" value="THIOL:DISULFIDE INTERCHANGE PROTEIN DSBA"/>
    <property type="match status" value="1"/>
</dbReference>
<dbReference type="InterPro" id="IPR023205">
    <property type="entry name" value="DsbA/DsbL"/>
</dbReference>
<dbReference type="PROSITE" id="PS51352">
    <property type="entry name" value="THIOREDOXIN_2"/>
    <property type="match status" value="1"/>
</dbReference>
<dbReference type="EMBL" id="VOHK01000005">
    <property type="protein sequence ID" value="TWT19247.1"/>
    <property type="molecule type" value="Genomic_DNA"/>
</dbReference>
<sequence>MKLRDLSRLALVPAALALLLAACQQQAPVEEAAAAPVAEAAAPAPAEAIADEPALDPNAAPAPADADADVVAEAPAPADTPAPAAEPAAPAVTFATQGEHYDPIPGGQPFEPLAGKIEVVEVFNYVCPACAMFEPLVSAWKARLPADVRFTYVPAPFGGNWDPYVRAYYTAEAMGIAGKAHDGVFKAIHVDRSLKGERGTDSPADIAKVYAQFGADPAQFASTMASFTVNAKFGRAKQYIAAQGANSTPTLIVNGRYRIKGRSWEELLQNTDRVIAQVRAGG</sequence>
<keyword evidence="5" id="KW-1185">Reference proteome</keyword>
<dbReference type="InterPro" id="IPR036249">
    <property type="entry name" value="Thioredoxin-like_sf"/>
</dbReference>
<dbReference type="Pfam" id="PF13462">
    <property type="entry name" value="Thioredoxin_4"/>
    <property type="match status" value="1"/>
</dbReference>
<keyword evidence="1 2" id="KW-0732">Signal</keyword>
<feature type="domain" description="Thioredoxin" evidence="3">
    <location>
        <begin position="76"/>
        <end position="276"/>
    </location>
</feature>
<comment type="caution">
    <text evidence="4">The sequence shown here is derived from an EMBL/GenBank/DDBJ whole genome shotgun (WGS) entry which is preliminary data.</text>
</comment>
<dbReference type="RefSeq" id="WP_146388363.1">
    <property type="nucleotide sequence ID" value="NZ_VOHK01000005.1"/>
</dbReference>
<evidence type="ECO:0000313" key="5">
    <source>
        <dbReference type="Proteomes" id="UP000319980"/>
    </source>
</evidence>
<dbReference type="Proteomes" id="UP000319980">
    <property type="component" value="Unassembled WGS sequence"/>
</dbReference>
<evidence type="ECO:0000256" key="1">
    <source>
        <dbReference type="ARBA" id="ARBA00022729"/>
    </source>
</evidence>
<dbReference type="InterPro" id="IPR012336">
    <property type="entry name" value="Thioredoxin-like_fold"/>
</dbReference>
<accession>A0A5C5TZZ8</accession>
<gene>
    <name evidence="4" type="ORF">FQY83_12880</name>
</gene>
<dbReference type="InterPro" id="IPR050824">
    <property type="entry name" value="Thiol_disulfide_DsbA"/>
</dbReference>
<dbReference type="PANTHER" id="PTHR35891:SF2">
    <property type="entry name" value="THIOL:DISULFIDE INTERCHANGE PROTEIN DSBA"/>
    <property type="match status" value="1"/>
</dbReference>
<reference evidence="4 5" key="1">
    <citation type="journal article" date="2008" name="Int. J. Syst. Evol. Microbiol.">
        <title>Luteimonas marina sp. nov., isolated from seawater.</title>
        <authorList>
            <person name="Baik K.S."/>
            <person name="Park S.C."/>
            <person name="Kim M.S."/>
            <person name="Kim E.M."/>
            <person name="Park C."/>
            <person name="Chun J."/>
            <person name="Seong C.N."/>
        </authorList>
    </citation>
    <scope>NUCLEOTIDE SEQUENCE [LARGE SCALE GENOMIC DNA]</scope>
    <source>
        <strain evidence="4 5">FR1330</strain>
    </source>
</reference>
<name>A0A5C5TZZ8_9GAMM</name>
<dbReference type="CDD" id="cd03019">
    <property type="entry name" value="DsbA_DsbA"/>
    <property type="match status" value="1"/>
</dbReference>
<dbReference type="PROSITE" id="PS51257">
    <property type="entry name" value="PROKAR_LIPOPROTEIN"/>
    <property type="match status" value="1"/>
</dbReference>